<gene>
    <name evidence="3" type="ORF">RCL2_002102800</name>
    <name evidence="2" type="ORF">RclHR1_07540001</name>
</gene>
<dbReference type="EMBL" id="BLAL01000234">
    <property type="protein sequence ID" value="GES94286.1"/>
    <property type="molecule type" value="Genomic_DNA"/>
</dbReference>
<reference evidence="3" key="2">
    <citation type="submission" date="2019-10" db="EMBL/GenBank/DDBJ databases">
        <title>Conservation and host-specific expression of non-tandemly repeated heterogenous ribosome RNA gene in arbuscular mycorrhizal fungi.</title>
        <authorList>
            <person name="Maeda T."/>
            <person name="Kobayashi Y."/>
            <person name="Nakagawa T."/>
            <person name="Ezawa T."/>
            <person name="Yamaguchi K."/>
            <person name="Bino T."/>
            <person name="Nishimoto Y."/>
            <person name="Shigenobu S."/>
            <person name="Kawaguchi M."/>
        </authorList>
    </citation>
    <scope>NUCLEOTIDE SEQUENCE</scope>
    <source>
        <strain evidence="3">HR1</strain>
    </source>
</reference>
<sequence>MGTGSNRIPIGNRKDSKQAKKTEGEAYKISPRSSDSTKKHALKKPQISKKKLAVDIATIIETLKSLVRQ</sequence>
<dbReference type="Proteomes" id="UP000615446">
    <property type="component" value="Unassembled WGS sequence"/>
</dbReference>
<dbReference type="Proteomes" id="UP000247702">
    <property type="component" value="Unassembled WGS sequence"/>
</dbReference>
<keyword evidence="4" id="KW-1185">Reference proteome</keyword>
<feature type="compositionally biased region" description="Basic and acidic residues" evidence="1">
    <location>
        <begin position="12"/>
        <end position="26"/>
    </location>
</feature>
<dbReference type="EMBL" id="BEXD01004153">
    <property type="protein sequence ID" value="GBC07563.1"/>
    <property type="molecule type" value="Genomic_DNA"/>
</dbReference>
<proteinExistence type="predicted"/>
<accession>A0A2Z6S3Q3</accession>
<organism evidence="2 4">
    <name type="scientific">Rhizophagus clarus</name>
    <dbReference type="NCBI Taxonomy" id="94130"/>
    <lineage>
        <taxon>Eukaryota</taxon>
        <taxon>Fungi</taxon>
        <taxon>Fungi incertae sedis</taxon>
        <taxon>Mucoromycota</taxon>
        <taxon>Glomeromycotina</taxon>
        <taxon>Glomeromycetes</taxon>
        <taxon>Glomerales</taxon>
        <taxon>Glomeraceae</taxon>
        <taxon>Rhizophagus</taxon>
    </lineage>
</organism>
<feature type="region of interest" description="Disordered" evidence="1">
    <location>
        <begin position="1"/>
        <end position="45"/>
    </location>
</feature>
<evidence type="ECO:0000313" key="2">
    <source>
        <dbReference type="EMBL" id="GBC07563.1"/>
    </source>
</evidence>
<name>A0A2Z6S3Q3_9GLOM</name>
<evidence type="ECO:0000256" key="1">
    <source>
        <dbReference type="SAM" id="MobiDB-lite"/>
    </source>
</evidence>
<protein>
    <submittedName>
        <fullName evidence="2">Uncharacterized protein</fullName>
    </submittedName>
</protein>
<dbReference type="AlphaFoldDB" id="A0A2Z6S3Q3"/>
<evidence type="ECO:0000313" key="3">
    <source>
        <dbReference type="EMBL" id="GES94286.1"/>
    </source>
</evidence>
<comment type="caution">
    <text evidence="2">The sequence shown here is derived from an EMBL/GenBank/DDBJ whole genome shotgun (WGS) entry which is preliminary data.</text>
</comment>
<evidence type="ECO:0000313" key="4">
    <source>
        <dbReference type="Proteomes" id="UP000247702"/>
    </source>
</evidence>
<reference evidence="2 4" key="1">
    <citation type="submission" date="2017-11" db="EMBL/GenBank/DDBJ databases">
        <title>The genome of Rhizophagus clarus HR1 reveals common genetic basis of auxotrophy among arbuscular mycorrhizal fungi.</title>
        <authorList>
            <person name="Kobayashi Y."/>
        </authorList>
    </citation>
    <scope>NUCLEOTIDE SEQUENCE [LARGE SCALE GENOMIC DNA]</scope>
    <source>
        <strain evidence="2 4">HR1</strain>
    </source>
</reference>